<dbReference type="PANTHER" id="PTHR22950">
    <property type="entry name" value="AMINO ACID TRANSPORTER"/>
    <property type="match status" value="1"/>
</dbReference>
<dbReference type="GO" id="GO:0030659">
    <property type="term" value="C:cytoplasmic vesicle membrane"/>
    <property type="evidence" value="ECO:0007669"/>
    <property type="project" value="UniProtKB-SubCell"/>
</dbReference>
<accession>A0A0N4T179</accession>
<reference evidence="11 12" key="2">
    <citation type="submission" date="2018-11" db="EMBL/GenBank/DDBJ databases">
        <authorList>
            <consortium name="Pathogen Informatics"/>
        </authorList>
    </citation>
    <scope>NUCLEOTIDE SEQUENCE [LARGE SCALE GENOMIC DNA]</scope>
</reference>
<comment type="subcellular location">
    <subcellularLocation>
        <location evidence="1">Cytoplasmic vesicle membrane</location>
        <topology evidence="1">Multi-pass membrane protein</topology>
    </subcellularLocation>
</comment>
<feature type="transmembrane region" description="Helical" evidence="9">
    <location>
        <begin position="103"/>
        <end position="128"/>
    </location>
</feature>
<evidence type="ECO:0000256" key="9">
    <source>
        <dbReference type="SAM" id="Phobius"/>
    </source>
</evidence>
<evidence type="ECO:0000256" key="1">
    <source>
        <dbReference type="ARBA" id="ARBA00004439"/>
    </source>
</evidence>
<dbReference type="STRING" id="6280.A0A0N4T179"/>
<evidence type="ECO:0000256" key="4">
    <source>
        <dbReference type="ARBA" id="ARBA00022692"/>
    </source>
</evidence>
<keyword evidence="8" id="KW-0968">Cytoplasmic vesicle</keyword>
<protein>
    <submittedName>
        <fullName evidence="13">Aa_trans domain-containing protein</fullName>
    </submittedName>
</protein>
<comment type="similarity">
    <text evidence="2">Belongs to the amino acid/polyamine transporter 2 family.</text>
</comment>
<keyword evidence="12" id="KW-1185">Reference proteome</keyword>
<feature type="transmembrane region" description="Helical" evidence="9">
    <location>
        <begin position="187"/>
        <end position="208"/>
    </location>
</feature>
<dbReference type="AlphaFoldDB" id="A0A0N4T179"/>
<dbReference type="Pfam" id="PF01490">
    <property type="entry name" value="Aa_trans"/>
    <property type="match status" value="1"/>
</dbReference>
<keyword evidence="3" id="KW-0813">Transport</keyword>
<gene>
    <name evidence="11" type="ORF">BPAG_LOCUS1884</name>
</gene>
<dbReference type="PANTHER" id="PTHR22950:SF689">
    <property type="entry name" value="VESICULAR INHIBITORY AMINO ACID TRANSPORTER"/>
    <property type="match status" value="1"/>
</dbReference>
<dbReference type="InterPro" id="IPR013057">
    <property type="entry name" value="AA_transpt_TM"/>
</dbReference>
<evidence type="ECO:0000256" key="6">
    <source>
        <dbReference type="ARBA" id="ARBA00022989"/>
    </source>
</evidence>
<dbReference type="GO" id="GO:0005774">
    <property type="term" value="C:vacuolar membrane"/>
    <property type="evidence" value="ECO:0007669"/>
    <property type="project" value="TreeGrafter"/>
</dbReference>
<feature type="transmembrane region" description="Helical" evidence="9">
    <location>
        <begin position="372"/>
        <end position="393"/>
    </location>
</feature>
<evidence type="ECO:0000256" key="2">
    <source>
        <dbReference type="ARBA" id="ARBA00008066"/>
    </source>
</evidence>
<keyword evidence="7 9" id="KW-0472">Membrane</keyword>
<organism evidence="13">
    <name type="scientific">Brugia pahangi</name>
    <name type="common">Filarial nematode worm</name>
    <dbReference type="NCBI Taxonomy" id="6280"/>
    <lineage>
        <taxon>Eukaryota</taxon>
        <taxon>Metazoa</taxon>
        <taxon>Ecdysozoa</taxon>
        <taxon>Nematoda</taxon>
        <taxon>Chromadorea</taxon>
        <taxon>Rhabditida</taxon>
        <taxon>Spirurina</taxon>
        <taxon>Spiruromorpha</taxon>
        <taxon>Filarioidea</taxon>
        <taxon>Onchocercidae</taxon>
        <taxon>Brugia</taxon>
    </lineage>
</organism>
<dbReference type="Proteomes" id="UP000278627">
    <property type="component" value="Unassembled WGS sequence"/>
</dbReference>
<reference evidence="13" key="1">
    <citation type="submission" date="2017-02" db="UniProtKB">
        <authorList>
            <consortium name="WormBaseParasite"/>
        </authorList>
    </citation>
    <scope>IDENTIFICATION</scope>
</reference>
<dbReference type="WBParaSite" id="BPAG_0000190301-mRNA-1">
    <property type="protein sequence ID" value="BPAG_0000190301-mRNA-1"/>
    <property type="gene ID" value="BPAG_0000190301"/>
</dbReference>
<evidence type="ECO:0000256" key="7">
    <source>
        <dbReference type="ARBA" id="ARBA00023136"/>
    </source>
</evidence>
<keyword evidence="5" id="KW-0532">Neurotransmitter transport</keyword>
<evidence type="ECO:0000256" key="5">
    <source>
        <dbReference type="ARBA" id="ARBA00022775"/>
    </source>
</evidence>
<feature type="transmembrane region" description="Helical" evidence="9">
    <location>
        <begin position="276"/>
        <end position="300"/>
    </location>
</feature>
<feature type="transmembrane region" description="Helical" evidence="9">
    <location>
        <begin position="320"/>
        <end position="344"/>
    </location>
</feature>
<dbReference type="EMBL" id="UZAD01000193">
    <property type="protein sequence ID" value="VDN83070.1"/>
    <property type="molecule type" value="Genomic_DNA"/>
</dbReference>
<proteinExistence type="inferred from homology"/>
<evidence type="ECO:0000256" key="8">
    <source>
        <dbReference type="ARBA" id="ARBA00023329"/>
    </source>
</evidence>
<feature type="domain" description="Amino acid transporter transmembrane" evidence="10">
    <location>
        <begin position="72"/>
        <end position="450"/>
    </location>
</feature>
<feature type="transmembrane region" description="Helical" evidence="9">
    <location>
        <begin position="431"/>
        <end position="451"/>
    </location>
</feature>
<sequence>MDELRAATIVTATQQQQSFHGWKDWTNKNIFASSIDETVFDYGYQNQDTTATENRIHQEMATIDEERTSEQPITALQAAWNVTNAIQGMFIVGLPIAVKVGGWWTIIAILGVAYLCYWSGILLIDCLYENNVKIRSTYQAVAEAYRPGMGRFVLCAQLTELLSTCIIYIVIAGDLLQSCIPSLDKSALMMLVTTALLGCAFLDSIRIVSNLSLMNAISHLIINAIIFIYCLFQVIPFTFDIRTMPTVIGVVVFGYTSHIFLPSLEGSMEDPTKFKWMLRWSHIIAAIFKSLFGLLGFLTFGDFTQKEISNSLPNQTFKVIVNLVLVIKALFSYPLPYFAAVHLLKDNLFMGTPKTLFTSCYGIGHSLREWALCLRIILVLITLLMAMSVPYLIELMGLVGNITGTMLSFIWPAMFHLKFKGANVKESDRNFDKFIIGIGICLMTIGLYFSALELVQAIRYEER</sequence>
<feature type="transmembrane region" description="Helical" evidence="9">
    <location>
        <begin position="399"/>
        <end position="419"/>
    </location>
</feature>
<feature type="transmembrane region" description="Helical" evidence="9">
    <location>
        <begin position="78"/>
        <end position="97"/>
    </location>
</feature>
<evidence type="ECO:0000313" key="13">
    <source>
        <dbReference type="WBParaSite" id="BPAG_0000190301-mRNA-1"/>
    </source>
</evidence>
<name>A0A0N4T179_BRUPA</name>
<dbReference type="GO" id="GO:0015179">
    <property type="term" value="F:L-amino acid transmembrane transporter activity"/>
    <property type="evidence" value="ECO:0007669"/>
    <property type="project" value="TreeGrafter"/>
</dbReference>
<feature type="transmembrane region" description="Helical" evidence="9">
    <location>
        <begin position="220"/>
        <end position="239"/>
    </location>
</feature>
<keyword evidence="6 9" id="KW-1133">Transmembrane helix</keyword>
<dbReference type="GO" id="GO:0006836">
    <property type="term" value="P:neurotransmitter transport"/>
    <property type="evidence" value="ECO:0007669"/>
    <property type="project" value="UniProtKB-KW"/>
</dbReference>
<evidence type="ECO:0000256" key="3">
    <source>
        <dbReference type="ARBA" id="ARBA00022448"/>
    </source>
</evidence>
<evidence type="ECO:0000259" key="10">
    <source>
        <dbReference type="Pfam" id="PF01490"/>
    </source>
</evidence>
<keyword evidence="4 9" id="KW-0812">Transmembrane</keyword>
<evidence type="ECO:0000313" key="12">
    <source>
        <dbReference type="Proteomes" id="UP000278627"/>
    </source>
</evidence>
<feature type="transmembrane region" description="Helical" evidence="9">
    <location>
        <begin position="149"/>
        <end position="171"/>
    </location>
</feature>
<evidence type="ECO:0000313" key="11">
    <source>
        <dbReference type="EMBL" id="VDN83070.1"/>
    </source>
</evidence>